<reference evidence="4 5" key="1">
    <citation type="submission" date="2024-01" db="EMBL/GenBank/DDBJ databases">
        <title>The genome of the rayed Mediterranean limpet Patella caerulea (Linnaeus, 1758).</title>
        <authorList>
            <person name="Anh-Thu Weber A."/>
            <person name="Halstead-Nussloch G."/>
        </authorList>
    </citation>
    <scope>NUCLEOTIDE SEQUENCE [LARGE SCALE GENOMIC DNA]</scope>
    <source>
        <strain evidence="4">AATW-2023a</strain>
        <tissue evidence="4">Whole specimen</tissue>
    </source>
</reference>
<dbReference type="Gene3D" id="3.10.129.10">
    <property type="entry name" value="Hotdog Thioesterase"/>
    <property type="match status" value="1"/>
</dbReference>
<dbReference type="AlphaFoldDB" id="A0AAN8JF63"/>
<dbReference type="PANTHER" id="PTHR12475">
    <property type="match status" value="1"/>
</dbReference>
<sequence length="193" mass="23036">MICYLPWLILILFPFFDVYYFVRGAFVIIYAFWRKQKNILDECVLPGICLTTDLDFVFHMNNSRYLRECDFARFDFWIRTSLWKKIRSMGGSMTNGGNNIRYRKSIELFDRYNIHTKISYWDEKSFYFEQTFVRCSDKFICAIVIVKQTLIGITPDQLIAEIDSSLVKPEPLPDILKWIESNQLSSERLRKSL</sequence>
<keyword evidence="5" id="KW-1185">Reference proteome</keyword>
<dbReference type="Proteomes" id="UP001347796">
    <property type="component" value="Unassembled WGS sequence"/>
</dbReference>
<evidence type="ECO:0000313" key="4">
    <source>
        <dbReference type="EMBL" id="KAK6173423.1"/>
    </source>
</evidence>
<proteinExistence type="inferred from homology"/>
<keyword evidence="3" id="KW-0812">Transmembrane</keyword>
<evidence type="ECO:0000256" key="3">
    <source>
        <dbReference type="SAM" id="Phobius"/>
    </source>
</evidence>
<dbReference type="PANTHER" id="PTHR12475:SF4">
    <property type="entry name" value="PROTEIN THEM6"/>
    <property type="match status" value="1"/>
</dbReference>
<comment type="caution">
    <text evidence="4">The sequence shown here is derived from an EMBL/GenBank/DDBJ whole genome shotgun (WGS) entry which is preliminary data.</text>
</comment>
<dbReference type="EMBL" id="JAZGQO010000011">
    <property type="protein sequence ID" value="KAK6173423.1"/>
    <property type="molecule type" value="Genomic_DNA"/>
</dbReference>
<dbReference type="CDD" id="cd00586">
    <property type="entry name" value="4HBT"/>
    <property type="match status" value="1"/>
</dbReference>
<evidence type="ECO:0000313" key="5">
    <source>
        <dbReference type="Proteomes" id="UP001347796"/>
    </source>
</evidence>
<accession>A0AAN8JF63</accession>
<dbReference type="Pfam" id="PF13279">
    <property type="entry name" value="4HBT_2"/>
    <property type="match status" value="1"/>
</dbReference>
<dbReference type="InterPro" id="IPR051490">
    <property type="entry name" value="THEM6_lcsJ_thioesterase"/>
</dbReference>
<evidence type="ECO:0000256" key="2">
    <source>
        <dbReference type="ARBA" id="ARBA00041112"/>
    </source>
</evidence>
<protein>
    <recommendedName>
        <fullName evidence="2">Protein THEM6</fullName>
    </recommendedName>
</protein>
<organism evidence="4 5">
    <name type="scientific">Patella caerulea</name>
    <name type="common">Rayed Mediterranean limpet</name>
    <dbReference type="NCBI Taxonomy" id="87958"/>
    <lineage>
        <taxon>Eukaryota</taxon>
        <taxon>Metazoa</taxon>
        <taxon>Spiralia</taxon>
        <taxon>Lophotrochozoa</taxon>
        <taxon>Mollusca</taxon>
        <taxon>Gastropoda</taxon>
        <taxon>Patellogastropoda</taxon>
        <taxon>Patelloidea</taxon>
        <taxon>Patellidae</taxon>
        <taxon>Patella</taxon>
    </lineage>
</organism>
<feature type="transmembrane region" description="Helical" evidence="3">
    <location>
        <begin position="6"/>
        <end position="33"/>
    </location>
</feature>
<dbReference type="SUPFAM" id="SSF54637">
    <property type="entry name" value="Thioesterase/thiol ester dehydrase-isomerase"/>
    <property type="match status" value="1"/>
</dbReference>
<keyword evidence="3" id="KW-0472">Membrane</keyword>
<gene>
    <name evidence="4" type="ORF">SNE40_016876</name>
</gene>
<comment type="similarity">
    <text evidence="1">Belongs to the THEM6 family.</text>
</comment>
<keyword evidence="3" id="KW-1133">Transmembrane helix</keyword>
<evidence type="ECO:0000256" key="1">
    <source>
        <dbReference type="ARBA" id="ARBA00038228"/>
    </source>
</evidence>
<dbReference type="InterPro" id="IPR029069">
    <property type="entry name" value="HotDog_dom_sf"/>
</dbReference>
<name>A0AAN8JF63_PATCE</name>